<evidence type="ECO:0000259" key="1">
    <source>
        <dbReference type="Pfam" id="PF01425"/>
    </source>
</evidence>
<gene>
    <name evidence="2" type="ORF">V6575_10045</name>
</gene>
<name>A0ABU8TJT7_9HYPH</name>
<evidence type="ECO:0000313" key="2">
    <source>
        <dbReference type="EMBL" id="MEJ8474430.1"/>
    </source>
</evidence>
<dbReference type="Proteomes" id="UP001385499">
    <property type="component" value="Unassembled WGS sequence"/>
</dbReference>
<organism evidence="2 3">
    <name type="scientific">Roseibium algae</name>
    <dbReference type="NCBI Taxonomy" id="3123038"/>
    <lineage>
        <taxon>Bacteria</taxon>
        <taxon>Pseudomonadati</taxon>
        <taxon>Pseudomonadota</taxon>
        <taxon>Alphaproteobacteria</taxon>
        <taxon>Hyphomicrobiales</taxon>
        <taxon>Stappiaceae</taxon>
        <taxon>Roseibium</taxon>
    </lineage>
</organism>
<dbReference type="InterPro" id="IPR000120">
    <property type="entry name" value="Amidase"/>
</dbReference>
<accession>A0ABU8TJT7</accession>
<dbReference type="PANTHER" id="PTHR11895:SF76">
    <property type="entry name" value="INDOLEACETAMIDE HYDROLASE"/>
    <property type="match status" value="1"/>
</dbReference>
<dbReference type="InterPro" id="IPR036928">
    <property type="entry name" value="AS_sf"/>
</dbReference>
<proteinExistence type="predicted"/>
<keyword evidence="3" id="KW-1185">Reference proteome</keyword>
<feature type="domain" description="Amidase" evidence="1">
    <location>
        <begin position="353"/>
        <end position="462"/>
    </location>
</feature>
<dbReference type="EMBL" id="JBAKIA010000005">
    <property type="protein sequence ID" value="MEJ8474430.1"/>
    <property type="molecule type" value="Genomic_DNA"/>
</dbReference>
<reference evidence="2 3" key="1">
    <citation type="submission" date="2024-02" db="EMBL/GenBank/DDBJ databases">
        <title>Roseibium algae sp. nov., isolated from marine alga (Grateloupia sp.), showing potential in myo-inositol conversion.</title>
        <authorList>
            <person name="Wang Y."/>
        </authorList>
    </citation>
    <scope>NUCLEOTIDE SEQUENCE [LARGE SCALE GENOMIC DNA]</scope>
    <source>
        <strain evidence="2 3">H3510</strain>
    </source>
</reference>
<comment type="caution">
    <text evidence="2">The sequence shown here is derived from an EMBL/GenBank/DDBJ whole genome shotgun (WGS) entry which is preliminary data.</text>
</comment>
<evidence type="ECO:0000313" key="3">
    <source>
        <dbReference type="Proteomes" id="UP001385499"/>
    </source>
</evidence>
<dbReference type="Pfam" id="PF01425">
    <property type="entry name" value="Amidase"/>
    <property type="match status" value="2"/>
</dbReference>
<dbReference type="RefSeq" id="WP_340274176.1">
    <property type="nucleotide sequence ID" value="NZ_JBAKIA010000005.1"/>
</dbReference>
<dbReference type="PANTHER" id="PTHR11895">
    <property type="entry name" value="TRANSAMIDASE"/>
    <property type="match status" value="1"/>
</dbReference>
<feature type="domain" description="Amidase" evidence="1">
    <location>
        <begin position="33"/>
        <end position="251"/>
    </location>
</feature>
<dbReference type="InterPro" id="IPR023631">
    <property type="entry name" value="Amidase_dom"/>
</dbReference>
<dbReference type="SUPFAM" id="SSF75304">
    <property type="entry name" value="Amidase signature (AS) enzymes"/>
    <property type="match status" value="1"/>
</dbReference>
<protein>
    <submittedName>
        <fullName evidence="2">Amidase family protein</fullName>
    </submittedName>
</protein>
<dbReference type="Gene3D" id="3.90.1300.10">
    <property type="entry name" value="Amidase signature (AS) domain"/>
    <property type="match status" value="1"/>
</dbReference>
<sequence length="505" mass="53348">MTSPLQPKPTDPADFGAAEARALIARKQLSPVELADACIRRVEQVDHAVNALVARDFEDLNTNSKAAEAAVMRGDNLGLLHGLPIGIKDMIDVKGLPTTYGSLIFRDNIAAQDDPMVTGLRAAGAMPMGKTNNPEWSAGANTVNRVYGATANPHDLTRSSAGSSGGSAAALACGMMPLASGSDLGGSLRNPAAFCGVVGYRPSFGVVPGPARPMALLPLSTVGPMARSVKDASLLLSVMARADNRDPFTAVVDGKTTWSPSSFAHLPPCDLSSLKMAATEDFGFAPTEGMIRKHFASILPKITPFFARTEMTSPDCTGADRIFSVLRAIGFVGTHAKFLDEQPDLVGENVAQNVREGRSYTADDIAQALVMHGGYQRAWNAFFAQHDYLLTPAVTISPRDWHELYPTQIDGVATKSYYHWLGLAYASTLAGHPSITIPCGRDANGMPFGLQIIGQRNNDLGVLSVAAEIEALIAGTPDLAVSGPDIQTLRNAPPLRDAPGFLTVG</sequence>